<feature type="transmembrane region" description="Helical" evidence="1">
    <location>
        <begin position="208"/>
        <end position="230"/>
    </location>
</feature>
<name>A0A135UPM6_9PEZI</name>
<dbReference type="AlphaFoldDB" id="A0A135UPM6"/>
<evidence type="ECO:0008006" key="4">
    <source>
        <dbReference type="Google" id="ProtNLM"/>
    </source>
</evidence>
<protein>
    <recommendedName>
        <fullName evidence="4">Major facilitator superfamily transporter</fullName>
    </recommendedName>
</protein>
<keyword evidence="1" id="KW-0812">Transmembrane</keyword>
<organism evidence="2 3">
    <name type="scientific">Colletotrichum salicis</name>
    <dbReference type="NCBI Taxonomy" id="1209931"/>
    <lineage>
        <taxon>Eukaryota</taxon>
        <taxon>Fungi</taxon>
        <taxon>Dikarya</taxon>
        <taxon>Ascomycota</taxon>
        <taxon>Pezizomycotina</taxon>
        <taxon>Sordariomycetes</taxon>
        <taxon>Hypocreomycetidae</taxon>
        <taxon>Glomerellales</taxon>
        <taxon>Glomerellaceae</taxon>
        <taxon>Colletotrichum</taxon>
        <taxon>Colletotrichum acutatum species complex</taxon>
    </lineage>
</organism>
<evidence type="ECO:0000313" key="3">
    <source>
        <dbReference type="Proteomes" id="UP000070121"/>
    </source>
</evidence>
<dbReference type="OrthoDB" id="4841272at2759"/>
<keyword evidence="3" id="KW-1185">Reference proteome</keyword>
<gene>
    <name evidence="2" type="ORF">CSAL01_09793</name>
</gene>
<reference evidence="2 3" key="1">
    <citation type="submission" date="2014-02" db="EMBL/GenBank/DDBJ databases">
        <title>The genome sequence of Colletotrichum salicis CBS 607.94.</title>
        <authorList>
            <person name="Baroncelli R."/>
            <person name="Thon M.R."/>
        </authorList>
    </citation>
    <scope>NUCLEOTIDE SEQUENCE [LARGE SCALE GENOMIC DNA]</scope>
    <source>
        <strain evidence="2 3">CBS 607.94</strain>
    </source>
</reference>
<evidence type="ECO:0000256" key="1">
    <source>
        <dbReference type="SAM" id="Phobius"/>
    </source>
</evidence>
<feature type="transmembrane region" description="Helical" evidence="1">
    <location>
        <begin position="47"/>
        <end position="67"/>
    </location>
</feature>
<sequence length="252" mass="27594">MWVVEFDIFKAPWVIDDADNSKGGSIVGGAINLAFNATGKTTGKLDYRTYIVFMAFQSLGPFVAILLSPPEKIQRQDGRKVAKAERIPTVSELKAVAKILIRKDFSLITANFISGNILEWKRFTINQRAKLAYFGTMALFGQTGFGCGWALYILLQVNFALAYTYGYWIAGYMARDNAEIIRFISTVRAVEAAGGAVASGISSTHAPLIAAASVNFGLWGLALIPTYFAVRAIDTKPTENLSEEELRKDVSV</sequence>
<proteinExistence type="predicted"/>
<dbReference type="EMBL" id="JFFI01001186">
    <property type="protein sequence ID" value="KXH62307.1"/>
    <property type="molecule type" value="Genomic_DNA"/>
</dbReference>
<keyword evidence="1" id="KW-1133">Transmembrane helix</keyword>
<keyword evidence="1" id="KW-0472">Membrane</keyword>
<dbReference type="Proteomes" id="UP000070121">
    <property type="component" value="Unassembled WGS sequence"/>
</dbReference>
<evidence type="ECO:0000313" key="2">
    <source>
        <dbReference type="EMBL" id="KXH62307.1"/>
    </source>
</evidence>
<accession>A0A135UPM6</accession>
<feature type="transmembrane region" description="Helical" evidence="1">
    <location>
        <begin position="131"/>
        <end position="155"/>
    </location>
</feature>
<comment type="caution">
    <text evidence="2">The sequence shown here is derived from an EMBL/GenBank/DDBJ whole genome shotgun (WGS) entry which is preliminary data.</text>
</comment>